<dbReference type="Gene3D" id="2.60.40.2030">
    <property type="match status" value="2"/>
</dbReference>
<dbReference type="AlphaFoldDB" id="A0A4E0QM56"/>
<gene>
    <name evidence="7" type="ORF">PN36_26875</name>
</gene>
<evidence type="ECO:0000256" key="3">
    <source>
        <dbReference type="ARBA" id="ARBA00022837"/>
    </source>
</evidence>
<evidence type="ECO:0000313" key="8">
    <source>
        <dbReference type="Proteomes" id="UP000030428"/>
    </source>
</evidence>
<dbReference type="Pfam" id="PF18483">
    <property type="entry name" value="Lectin_L-type_dom"/>
    <property type="match status" value="1"/>
</dbReference>
<dbReference type="PANTHER" id="PTHR11878:SF65">
    <property type="entry name" value="NA_CA-EXCHANGE PROTEIN, ISOFORM G"/>
    <property type="match status" value="1"/>
</dbReference>
<name>A0A4E0QM56_9GAMM</name>
<dbReference type="SUPFAM" id="SSF49899">
    <property type="entry name" value="Concanavalin A-like lectins/glucanases"/>
    <property type="match status" value="1"/>
</dbReference>
<evidence type="ECO:0000256" key="4">
    <source>
        <dbReference type="ARBA" id="ARBA00023065"/>
    </source>
</evidence>
<keyword evidence="3" id="KW-0106">Calcium</keyword>
<dbReference type="InterPro" id="IPR019825">
    <property type="entry name" value="Lectin_legB_Mn/Ca_BS"/>
</dbReference>
<evidence type="ECO:0000256" key="1">
    <source>
        <dbReference type="ARBA" id="ARBA00022729"/>
    </source>
</evidence>
<feature type="domain" description="Calx-beta" evidence="6">
    <location>
        <begin position="542"/>
        <end position="644"/>
    </location>
</feature>
<keyword evidence="8" id="KW-1185">Reference proteome</keyword>
<feature type="region of interest" description="Disordered" evidence="5">
    <location>
        <begin position="299"/>
        <end position="324"/>
    </location>
</feature>
<evidence type="ECO:0000256" key="5">
    <source>
        <dbReference type="SAM" id="MobiDB-lite"/>
    </source>
</evidence>
<dbReference type="SUPFAM" id="SSF141072">
    <property type="entry name" value="CalX-like"/>
    <property type="match status" value="2"/>
</dbReference>
<dbReference type="InterPro" id="IPR056573">
    <property type="entry name" value="Lectin_L-type_dom"/>
</dbReference>
<keyword evidence="4" id="KW-0406">Ion transport</keyword>
<dbReference type="PANTHER" id="PTHR11878">
    <property type="entry name" value="SODIUM/CALCIUM EXCHANGER"/>
    <property type="match status" value="1"/>
</dbReference>
<dbReference type="EMBL" id="JSZA02000161">
    <property type="protein sequence ID" value="TGO02323.1"/>
    <property type="molecule type" value="Genomic_DNA"/>
</dbReference>
<dbReference type="Pfam" id="PF20009">
    <property type="entry name" value="GEVED"/>
    <property type="match status" value="1"/>
</dbReference>
<evidence type="ECO:0000259" key="6">
    <source>
        <dbReference type="SMART" id="SM00237"/>
    </source>
</evidence>
<dbReference type="InterPro" id="IPR051171">
    <property type="entry name" value="CaCA"/>
</dbReference>
<dbReference type="Pfam" id="PF03160">
    <property type="entry name" value="Calx-beta"/>
    <property type="match status" value="1"/>
</dbReference>
<proteinExistence type="predicted"/>
<dbReference type="GO" id="GO:0030001">
    <property type="term" value="P:metal ion transport"/>
    <property type="evidence" value="ECO:0007669"/>
    <property type="project" value="TreeGrafter"/>
</dbReference>
<organism evidence="7 8">
    <name type="scientific">Candidatus Thiomargarita nelsonii</name>
    <dbReference type="NCBI Taxonomy" id="1003181"/>
    <lineage>
        <taxon>Bacteria</taxon>
        <taxon>Pseudomonadati</taxon>
        <taxon>Pseudomonadota</taxon>
        <taxon>Gammaproteobacteria</taxon>
        <taxon>Thiotrichales</taxon>
        <taxon>Thiotrichaceae</taxon>
        <taxon>Thiomargarita</taxon>
    </lineage>
</organism>
<dbReference type="InterPro" id="IPR013320">
    <property type="entry name" value="ConA-like_dom_sf"/>
</dbReference>
<comment type="caution">
    <text evidence="7">The sequence shown here is derived from an EMBL/GenBank/DDBJ whole genome shotgun (WGS) entry which is preliminary data.</text>
</comment>
<keyword evidence="4" id="KW-0813">Transport</keyword>
<dbReference type="Gene3D" id="2.60.120.200">
    <property type="match status" value="1"/>
</dbReference>
<dbReference type="InterPro" id="IPR038081">
    <property type="entry name" value="CalX-like_sf"/>
</dbReference>
<dbReference type="Gene3D" id="2.60.40.10">
    <property type="entry name" value="Immunoglobulins"/>
    <property type="match status" value="1"/>
</dbReference>
<dbReference type="CDD" id="cd01951">
    <property type="entry name" value="lectin_L-type"/>
    <property type="match status" value="1"/>
</dbReference>
<dbReference type="InterPro" id="IPR013783">
    <property type="entry name" value="Ig-like_fold"/>
</dbReference>
<dbReference type="SMART" id="SM00237">
    <property type="entry name" value="Calx_beta"/>
    <property type="match status" value="2"/>
</dbReference>
<accession>A0A4E0QM56</accession>
<dbReference type="InterPro" id="IPR003644">
    <property type="entry name" value="Calx_beta"/>
</dbReference>
<reference evidence="7 8" key="1">
    <citation type="journal article" date="2016" name="Front. Microbiol.">
        <title>Single-Cell (Meta-)Genomics of a Dimorphic Candidatus Thiomargarita nelsonii Reveals Genomic Plasticity.</title>
        <authorList>
            <person name="Flood B.E."/>
            <person name="Fliss P."/>
            <person name="Jones D.S."/>
            <person name="Dick G.J."/>
            <person name="Jain S."/>
            <person name="Kaster A.K."/>
            <person name="Winkel M."/>
            <person name="Mussmann M."/>
            <person name="Bailey J."/>
        </authorList>
    </citation>
    <scope>NUCLEOTIDE SEQUENCE [LARGE SCALE GENOMIC DNA]</scope>
    <source>
        <strain evidence="7">Hydrate Ridge</strain>
    </source>
</reference>
<evidence type="ECO:0000256" key="2">
    <source>
        <dbReference type="ARBA" id="ARBA00022737"/>
    </source>
</evidence>
<feature type="domain" description="Calx-beta" evidence="6">
    <location>
        <begin position="428"/>
        <end position="528"/>
    </location>
</feature>
<dbReference type="GO" id="GO:0016020">
    <property type="term" value="C:membrane"/>
    <property type="evidence" value="ECO:0007669"/>
    <property type="project" value="InterPro"/>
</dbReference>
<dbReference type="PROSITE" id="PS00307">
    <property type="entry name" value="LECTIN_LEGUME_BETA"/>
    <property type="match status" value="1"/>
</dbReference>
<keyword evidence="2" id="KW-0677">Repeat</keyword>
<dbReference type="GO" id="GO:0007154">
    <property type="term" value="P:cell communication"/>
    <property type="evidence" value="ECO:0007669"/>
    <property type="project" value="InterPro"/>
</dbReference>
<keyword evidence="1" id="KW-0732">Signal</keyword>
<dbReference type="Proteomes" id="UP000030428">
    <property type="component" value="Unassembled WGS sequence"/>
</dbReference>
<dbReference type="InterPro" id="IPR045474">
    <property type="entry name" value="GEVED"/>
</dbReference>
<evidence type="ECO:0000313" key="7">
    <source>
        <dbReference type="EMBL" id="TGO02323.1"/>
    </source>
</evidence>
<protein>
    <recommendedName>
        <fullName evidence="6">Calx-beta domain-containing protein</fullName>
    </recommendedName>
</protein>
<sequence length="767" mass="81393">MQKNELKTGVYLERGLLHAKKQPTHKGSVLSRGIGLVFPLLISSSLYALPTQPTGCALIDVDLVEDAVVGTTFSPAEYRLTPESGYQVGAIWGTAPVDLDQPFDIQHYVYLGTRDSNGADGIAFVLRPSTAPNIGDVGGGIGYGGISPSVAVEFDTWENSHDPVDDHTAIVKDGDTYHDGDPATQLTSPITLGNIEDGFYHLMRFVWDPSANTLTYFYDDGLITTLNRDIRTDLGTSEVLWGYTGSTGAAINEQKVCALSSHLSTLDYGDAPDSYGTLTLSNGPSHVINADMFLGNEIDDETDGQPTAVADGDDNNGSVPDDEDGATFPVITIPAGESYTVNVSATNNLTTDATVAVWIDWDQDGSFTDETPVSNILSANSSFNNEPFVFTVPIEFVHGTDTYARVRISTNLGSPVSPVGVAPDGEVEDYYIPADVTLAEVQFSSATYSVTENGGQATITVTRTGGSQGAISANYATSDDTATAGSDYTAASGTLNWADGDATDKTFTIDITDDTAQESNETLLVSLGNPTGSAQLGEPDTTVVTITDNDNAQPGTPQFTNSTFMVAETASTVTLTVRRVGGTNGELTVNYATTDGTATDGSDYIGAIGTLTWADGDSNDKTFTVTITDDSLSEGNETFTVSLESLDSAIVTITDNDTTLVTLVDFTATALENSIEIAWITNTEFDSIGFHLWRATGEGWKNGDYSTVTRLTEQLIPAEGNSGAGATYSYIDSDVESGITYYYGLEDIDLTGHSTFYWDYIDSATAK</sequence>